<dbReference type="Pfam" id="PF05656">
    <property type="entry name" value="DUF805"/>
    <property type="match status" value="1"/>
</dbReference>
<keyword evidence="5" id="KW-1185">Reference proteome</keyword>
<evidence type="ECO:0000313" key="5">
    <source>
        <dbReference type="Proteomes" id="UP001589855"/>
    </source>
</evidence>
<dbReference type="PANTHER" id="PTHR34980:SF2">
    <property type="entry name" value="INNER MEMBRANE PROTEIN YHAH-RELATED"/>
    <property type="match status" value="1"/>
</dbReference>
<evidence type="ECO:0000256" key="2">
    <source>
        <dbReference type="SAM" id="Phobius"/>
    </source>
</evidence>
<comment type="caution">
    <text evidence="4">The sequence shown here is derived from an EMBL/GenBank/DDBJ whole genome shotgun (WGS) entry which is preliminary data.</text>
</comment>
<dbReference type="RefSeq" id="WP_137645048.1">
    <property type="nucleotide sequence ID" value="NZ_BAABRM010000010.1"/>
</dbReference>
<dbReference type="Proteomes" id="UP001589855">
    <property type="component" value="Unassembled WGS sequence"/>
</dbReference>
<name>A0ABV6K5S1_9LACO</name>
<proteinExistence type="predicted"/>
<evidence type="ECO:0000259" key="3">
    <source>
        <dbReference type="Pfam" id="PF13240"/>
    </source>
</evidence>
<keyword evidence="2" id="KW-0812">Transmembrane</keyword>
<reference evidence="4 5" key="1">
    <citation type="submission" date="2024-09" db="EMBL/GenBank/DDBJ databases">
        <authorList>
            <person name="Sun Q."/>
            <person name="Mori K."/>
        </authorList>
    </citation>
    <scope>NUCLEOTIDE SEQUENCE [LARGE SCALE GENOMIC DNA]</scope>
    <source>
        <strain evidence="4 5">TBRC 4575</strain>
    </source>
</reference>
<dbReference type="InterPro" id="IPR008523">
    <property type="entry name" value="DUF805"/>
</dbReference>
<gene>
    <name evidence="4" type="ORF">ACFFGS_09890</name>
</gene>
<feature type="transmembrane region" description="Helical" evidence="2">
    <location>
        <begin position="137"/>
        <end position="162"/>
    </location>
</feature>
<dbReference type="Pfam" id="PF13240">
    <property type="entry name" value="Zn_Ribbon_1"/>
    <property type="match status" value="1"/>
</dbReference>
<evidence type="ECO:0000313" key="4">
    <source>
        <dbReference type="EMBL" id="MFC0424429.1"/>
    </source>
</evidence>
<feature type="transmembrane region" description="Helical" evidence="2">
    <location>
        <begin position="106"/>
        <end position="131"/>
    </location>
</feature>
<dbReference type="InterPro" id="IPR026870">
    <property type="entry name" value="Zinc_ribbon_dom"/>
</dbReference>
<evidence type="ECO:0000256" key="1">
    <source>
        <dbReference type="SAM" id="MobiDB-lite"/>
    </source>
</evidence>
<feature type="region of interest" description="Disordered" evidence="1">
    <location>
        <begin position="30"/>
        <end position="64"/>
    </location>
</feature>
<keyword evidence="2" id="KW-0472">Membrane</keyword>
<accession>A0ABV6K5S1</accession>
<feature type="domain" description="Zinc-ribbon" evidence="3">
    <location>
        <begin position="4"/>
        <end position="25"/>
    </location>
</feature>
<dbReference type="PANTHER" id="PTHR34980">
    <property type="entry name" value="INNER MEMBRANE PROTEIN-RELATED-RELATED"/>
    <property type="match status" value="1"/>
</dbReference>
<feature type="transmembrane region" description="Helical" evidence="2">
    <location>
        <begin position="174"/>
        <end position="195"/>
    </location>
</feature>
<dbReference type="EMBL" id="JBHLUK010000071">
    <property type="protein sequence ID" value="MFC0424429.1"/>
    <property type="molecule type" value="Genomic_DNA"/>
</dbReference>
<sequence>MTKYCFNCGKQLPADAKFCSGCGAEQKITAQAGPQSDPQVERTQSNDQTGSGTDQTNSQSQQTTQTVFVTDQPYNETGTPNLVDATKLFFHDSFTMNKRMGRADYWWAQLGITLINLVGGLVFILLIALLAGFGTPAFGLLVIFYGLLIVYLVLLGIAGLTAQVRRLHDMGLSGAFWLVNFIPMVGSLVVFIILLQPSKQFGNQYL</sequence>
<protein>
    <submittedName>
        <fullName evidence="4">DUF805 domain-containing protein</fullName>
    </submittedName>
</protein>
<feature type="compositionally biased region" description="Polar residues" evidence="1">
    <location>
        <begin position="30"/>
        <end position="47"/>
    </location>
</feature>
<keyword evidence="2" id="KW-1133">Transmembrane helix</keyword>
<feature type="compositionally biased region" description="Low complexity" evidence="1">
    <location>
        <begin position="48"/>
        <end position="64"/>
    </location>
</feature>
<organism evidence="4 5">
    <name type="scientific">Lactiplantibacillus plajomi</name>
    <dbReference type="NCBI Taxonomy" id="1457217"/>
    <lineage>
        <taxon>Bacteria</taxon>
        <taxon>Bacillati</taxon>
        <taxon>Bacillota</taxon>
        <taxon>Bacilli</taxon>
        <taxon>Lactobacillales</taxon>
        <taxon>Lactobacillaceae</taxon>
        <taxon>Lactiplantibacillus</taxon>
    </lineage>
</organism>